<keyword evidence="4 7" id="KW-0812">Transmembrane</keyword>
<dbReference type="InterPro" id="IPR000515">
    <property type="entry name" value="MetI-like"/>
</dbReference>
<evidence type="ECO:0000259" key="8">
    <source>
        <dbReference type="PROSITE" id="PS50928"/>
    </source>
</evidence>
<evidence type="ECO:0000256" key="5">
    <source>
        <dbReference type="ARBA" id="ARBA00022989"/>
    </source>
</evidence>
<evidence type="ECO:0000313" key="10">
    <source>
        <dbReference type="Proteomes" id="UP001304298"/>
    </source>
</evidence>
<dbReference type="RefSeq" id="WP_323333212.1">
    <property type="nucleotide sequence ID" value="NZ_JAYFSI010000011.1"/>
</dbReference>
<keyword evidence="2 7" id="KW-0813">Transport</keyword>
<feature type="transmembrane region" description="Helical" evidence="7">
    <location>
        <begin position="237"/>
        <end position="258"/>
    </location>
</feature>
<dbReference type="PANTHER" id="PTHR32243">
    <property type="entry name" value="MALTOSE TRANSPORT SYSTEM PERMEASE-RELATED"/>
    <property type="match status" value="1"/>
</dbReference>
<keyword evidence="10" id="KW-1185">Reference proteome</keyword>
<dbReference type="PROSITE" id="PS50928">
    <property type="entry name" value="ABC_TM1"/>
    <property type="match status" value="1"/>
</dbReference>
<dbReference type="Pfam" id="PF00528">
    <property type="entry name" value="BPD_transp_1"/>
    <property type="match status" value="1"/>
</dbReference>
<comment type="caution">
    <text evidence="9">The sequence shown here is derived from an EMBL/GenBank/DDBJ whole genome shotgun (WGS) entry which is preliminary data.</text>
</comment>
<dbReference type="InterPro" id="IPR035906">
    <property type="entry name" value="MetI-like_sf"/>
</dbReference>
<proteinExistence type="inferred from homology"/>
<protein>
    <submittedName>
        <fullName evidence="9">Carbohydrate ABC transporter permease</fullName>
    </submittedName>
</protein>
<reference evidence="9 10" key="1">
    <citation type="submission" date="2023-12" db="EMBL/GenBank/DDBJ databases">
        <title>Amycolatopsis sp. V23-08.</title>
        <authorList>
            <person name="Somphong A."/>
        </authorList>
    </citation>
    <scope>NUCLEOTIDE SEQUENCE [LARGE SCALE GENOMIC DNA]</scope>
    <source>
        <strain evidence="9 10">V23-08</strain>
    </source>
</reference>
<dbReference type="SUPFAM" id="SSF161098">
    <property type="entry name" value="MetI-like"/>
    <property type="match status" value="1"/>
</dbReference>
<keyword evidence="5 7" id="KW-1133">Transmembrane helix</keyword>
<feature type="domain" description="ABC transmembrane type-1" evidence="8">
    <location>
        <begin position="67"/>
        <end position="258"/>
    </location>
</feature>
<name>A0ABU5RFG2_9PSEU</name>
<keyword evidence="6 7" id="KW-0472">Membrane</keyword>
<feature type="transmembrane region" description="Helical" evidence="7">
    <location>
        <begin position="71"/>
        <end position="91"/>
    </location>
</feature>
<keyword evidence="3" id="KW-1003">Cell membrane</keyword>
<gene>
    <name evidence="9" type="ORF">VA596_36135</name>
</gene>
<feature type="transmembrane region" description="Helical" evidence="7">
    <location>
        <begin position="7"/>
        <end position="27"/>
    </location>
</feature>
<sequence length="273" mass="29869">MRARRIGTNVMAALFCLVWVFPVYWMVNTAFKPRGDILSPTPQFLPLNFTLDNFADALAKPGFTRDLLNSVLVTVTVVLLSIVVAFLAATALTRFRFFGRRSFLIGVLILQMVPVPALVIPLFLGLKSAHLLNNLLGLTLTYVALVLPFTIWTLRGFLHGIPVELEEAAMVDGASRARIMRSVLLPLVLPGLIATSVFAFITAWNDFLFAYVIMKDQSGYTLPVWLVSFSTSTGTDYGGLIAASTLFALPVVVFFALVQRHLVEGMTAGAVKG</sequence>
<evidence type="ECO:0000256" key="1">
    <source>
        <dbReference type="ARBA" id="ARBA00004651"/>
    </source>
</evidence>
<organism evidence="9 10">
    <name type="scientific">Amycolatopsis heterodermiae</name>
    <dbReference type="NCBI Taxonomy" id="3110235"/>
    <lineage>
        <taxon>Bacteria</taxon>
        <taxon>Bacillati</taxon>
        <taxon>Actinomycetota</taxon>
        <taxon>Actinomycetes</taxon>
        <taxon>Pseudonocardiales</taxon>
        <taxon>Pseudonocardiaceae</taxon>
        <taxon>Amycolatopsis</taxon>
    </lineage>
</organism>
<dbReference type="Gene3D" id="1.10.3720.10">
    <property type="entry name" value="MetI-like"/>
    <property type="match status" value="1"/>
</dbReference>
<feature type="transmembrane region" description="Helical" evidence="7">
    <location>
        <begin position="135"/>
        <end position="154"/>
    </location>
</feature>
<evidence type="ECO:0000256" key="7">
    <source>
        <dbReference type="RuleBase" id="RU363032"/>
    </source>
</evidence>
<evidence type="ECO:0000256" key="2">
    <source>
        <dbReference type="ARBA" id="ARBA00022448"/>
    </source>
</evidence>
<dbReference type="CDD" id="cd06261">
    <property type="entry name" value="TM_PBP2"/>
    <property type="match status" value="1"/>
</dbReference>
<dbReference type="PANTHER" id="PTHR32243:SF18">
    <property type="entry name" value="INNER MEMBRANE ABC TRANSPORTER PERMEASE PROTEIN YCJP"/>
    <property type="match status" value="1"/>
</dbReference>
<evidence type="ECO:0000256" key="4">
    <source>
        <dbReference type="ARBA" id="ARBA00022692"/>
    </source>
</evidence>
<evidence type="ECO:0000256" key="6">
    <source>
        <dbReference type="ARBA" id="ARBA00023136"/>
    </source>
</evidence>
<dbReference type="InterPro" id="IPR050901">
    <property type="entry name" value="BP-dep_ABC_trans_perm"/>
</dbReference>
<evidence type="ECO:0000256" key="3">
    <source>
        <dbReference type="ARBA" id="ARBA00022475"/>
    </source>
</evidence>
<evidence type="ECO:0000313" key="9">
    <source>
        <dbReference type="EMBL" id="MEA5365010.1"/>
    </source>
</evidence>
<comment type="similarity">
    <text evidence="7">Belongs to the binding-protein-dependent transport system permease family.</text>
</comment>
<feature type="transmembrane region" description="Helical" evidence="7">
    <location>
        <begin position="183"/>
        <end position="204"/>
    </location>
</feature>
<dbReference type="EMBL" id="JAYFSI010000011">
    <property type="protein sequence ID" value="MEA5365010.1"/>
    <property type="molecule type" value="Genomic_DNA"/>
</dbReference>
<comment type="subcellular location">
    <subcellularLocation>
        <location evidence="1 7">Cell membrane</location>
        <topology evidence="1 7">Multi-pass membrane protein</topology>
    </subcellularLocation>
</comment>
<feature type="transmembrane region" description="Helical" evidence="7">
    <location>
        <begin position="103"/>
        <end position="123"/>
    </location>
</feature>
<accession>A0ABU5RFG2</accession>
<dbReference type="Proteomes" id="UP001304298">
    <property type="component" value="Unassembled WGS sequence"/>
</dbReference>